<feature type="region of interest" description="Disordered" evidence="1">
    <location>
        <begin position="616"/>
        <end position="635"/>
    </location>
</feature>
<feature type="compositionally biased region" description="Low complexity" evidence="1">
    <location>
        <begin position="655"/>
        <end position="675"/>
    </location>
</feature>
<dbReference type="Pfam" id="PF01345">
    <property type="entry name" value="DUF11"/>
    <property type="match status" value="1"/>
</dbReference>
<gene>
    <name evidence="4" type="ORF">GCM10009846_00870</name>
</gene>
<dbReference type="Proteomes" id="UP001501599">
    <property type="component" value="Unassembled WGS sequence"/>
</dbReference>
<feature type="domain" description="DUF11" evidence="3">
    <location>
        <begin position="509"/>
        <end position="619"/>
    </location>
</feature>
<feature type="region of interest" description="Disordered" evidence="1">
    <location>
        <begin position="437"/>
        <end position="477"/>
    </location>
</feature>
<evidence type="ECO:0000256" key="2">
    <source>
        <dbReference type="SAM" id="Phobius"/>
    </source>
</evidence>
<sequence length="729" mass="73473">MRQRARTITDEARRHARGAGERPRARGGWPAAAVAATTLGLLLAGAGGAAAWSTTEPHDVPGPATTTLPGTLLEGGSTDGGTTTLLAYAAAGDEVVARLATTSRTPAGARVVVTDPTGAVVHDDAAPAAVGGTHLGGTWVAGAEGVWSIAVQDPDPGSGDGAALSWDVGVVRDGASIPGRVWTESLAIHTSAVTSLVVHAAAPDGAVYRVRLDGYDGIDSTLRMNDVGNAAAFTCEPAGRSVPMPRSPEADGAGAAYWQPSSADCDGLTAYRLFLDPPAPDLPASTQAWADRRTEGTWLRADYRSPSIDALAFARQGSASNAGELTGVLAGQPGVVRVEVDADGDGGFDGPADVVDEVAVLEPGAFSWRWDGVDATGHEVPTTATGVVVRATMAQVSPLHFLRIDAETSTGGIEVETLTGPAPGIASLHWDDTMLEPSSDRRWSRTPSLIGSDPATTSAGGVHGWEAGGERPNQNDGIAGSWGDLRSIDDWASIVDHAEATVAVPALADLRIDKRVDAEATLALDGSSASVRWTIEVGNLGAVDASGTVVADAYPAELDVASIVAETPTRGTFDAATGVWTVGTLEPGAVASLTFQGTIATTPGAAATVANAATVTSPQSPAVPGSCEPNDDLASDADRCDVVETPLTPTPQPATPAVAPADPSTPAASTPAASTPAPPAPARDATAAPAALGLPRTGGGVEAPALIGGALAIALGLGALLVRHRIRRS</sequence>
<feature type="region of interest" description="Disordered" evidence="1">
    <location>
        <begin position="1"/>
        <end position="28"/>
    </location>
</feature>
<evidence type="ECO:0000313" key="5">
    <source>
        <dbReference type="Proteomes" id="UP001501599"/>
    </source>
</evidence>
<reference evidence="4 5" key="1">
    <citation type="journal article" date="2019" name="Int. J. Syst. Evol. Microbiol.">
        <title>The Global Catalogue of Microorganisms (GCM) 10K type strain sequencing project: providing services to taxonomists for standard genome sequencing and annotation.</title>
        <authorList>
            <consortium name="The Broad Institute Genomics Platform"/>
            <consortium name="The Broad Institute Genome Sequencing Center for Infectious Disease"/>
            <person name="Wu L."/>
            <person name="Ma J."/>
        </authorList>
    </citation>
    <scope>NUCLEOTIDE SEQUENCE [LARGE SCALE GENOMIC DNA]</scope>
    <source>
        <strain evidence="4 5">JCM 16026</strain>
    </source>
</reference>
<protein>
    <recommendedName>
        <fullName evidence="3">DUF11 domain-containing protein</fullName>
    </recommendedName>
</protein>
<keyword evidence="2" id="KW-0472">Membrane</keyword>
<dbReference type="InterPro" id="IPR001434">
    <property type="entry name" value="OmcB-like_DUF11"/>
</dbReference>
<evidence type="ECO:0000256" key="1">
    <source>
        <dbReference type="SAM" id="MobiDB-lite"/>
    </source>
</evidence>
<name>A0ABN3AJ32_9MICO</name>
<dbReference type="EMBL" id="BAAAQT010000001">
    <property type="protein sequence ID" value="GAA2170441.1"/>
    <property type="molecule type" value="Genomic_DNA"/>
</dbReference>
<keyword evidence="5" id="KW-1185">Reference proteome</keyword>
<evidence type="ECO:0000259" key="3">
    <source>
        <dbReference type="Pfam" id="PF01345"/>
    </source>
</evidence>
<accession>A0ABN3AJ32</accession>
<feature type="region of interest" description="Disordered" evidence="1">
    <location>
        <begin position="643"/>
        <end position="685"/>
    </location>
</feature>
<keyword evidence="2" id="KW-1133">Transmembrane helix</keyword>
<feature type="compositionally biased region" description="Basic and acidic residues" evidence="1">
    <location>
        <begin position="7"/>
        <end position="24"/>
    </location>
</feature>
<feature type="compositionally biased region" description="Polar residues" evidence="1">
    <location>
        <begin position="445"/>
        <end position="459"/>
    </location>
</feature>
<proteinExistence type="predicted"/>
<evidence type="ECO:0000313" key="4">
    <source>
        <dbReference type="EMBL" id="GAA2170441.1"/>
    </source>
</evidence>
<feature type="transmembrane region" description="Helical" evidence="2">
    <location>
        <begin position="703"/>
        <end position="722"/>
    </location>
</feature>
<organism evidence="4 5">
    <name type="scientific">Agrococcus versicolor</name>
    <dbReference type="NCBI Taxonomy" id="501482"/>
    <lineage>
        <taxon>Bacteria</taxon>
        <taxon>Bacillati</taxon>
        <taxon>Actinomycetota</taxon>
        <taxon>Actinomycetes</taxon>
        <taxon>Micrococcales</taxon>
        <taxon>Microbacteriaceae</taxon>
        <taxon>Agrococcus</taxon>
    </lineage>
</organism>
<keyword evidence="2" id="KW-0812">Transmembrane</keyword>
<comment type="caution">
    <text evidence="4">The sequence shown here is derived from an EMBL/GenBank/DDBJ whole genome shotgun (WGS) entry which is preliminary data.</text>
</comment>
<dbReference type="RefSeq" id="WP_344339207.1">
    <property type="nucleotide sequence ID" value="NZ_BAAAQT010000001.1"/>
</dbReference>